<comment type="caution">
    <text evidence="2">The sequence shown here is derived from an EMBL/GenBank/DDBJ whole genome shotgun (WGS) entry which is preliminary data.</text>
</comment>
<dbReference type="STRING" id="74649.A0A2P6R8L1"/>
<reference evidence="2 3" key="1">
    <citation type="journal article" date="2018" name="Nat. Genet.">
        <title>The Rosa genome provides new insights in the design of modern roses.</title>
        <authorList>
            <person name="Bendahmane M."/>
        </authorList>
    </citation>
    <scope>NUCLEOTIDE SEQUENCE [LARGE SCALE GENOMIC DNA]</scope>
    <source>
        <strain evidence="3">cv. Old Blush</strain>
    </source>
</reference>
<dbReference type="EMBL" id="PDCK01000041">
    <property type="protein sequence ID" value="PRQ42773.1"/>
    <property type="molecule type" value="Genomic_DNA"/>
</dbReference>
<sequence length="166" mass="18840">MADFGGNAEPGEVCNFFRKPTTKRNFRKHTSEAEDDEESNSGSAVLPSQRKAAKTDCELFFSSGPSTSSASDNGKVILEFKYGDSCKFVHDRGDYKSGWQMEREWDETEKVRKRNLALLARKLMMMMMTRTTHHSKNKKCFVCNKPTLGIFNTAHEIRKRMAVGGK</sequence>
<evidence type="ECO:0000256" key="1">
    <source>
        <dbReference type="SAM" id="MobiDB-lite"/>
    </source>
</evidence>
<dbReference type="GO" id="GO:0005684">
    <property type="term" value="C:U2-type spliceosomal complex"/>
    <property type="evidence" value="ECO:0007669"/>
    <property type="project" value="TreeGrafter"/>
</dbReference>
<proteinExistence type="predicted"/>
<organism evidence="2 3">
    <name type="scientific">Rosa chinensis</name>
    <name type="common">China rose</name>
    <dbReference type="NCBI Taxonomy" id="74649"/>
    <lineage>
        <taxon>Eukaryota</taxon>
        <taxon>Viridiplantae</taxon>
        <taxon>Streptophyta</taxon>
        <taxon>Embryophyta</taxon>
        <taxon>Tracheophyta</taxon>
        <taxon>Spermatophyta</taxon>
        <taxon>Magnoliopsida</taxon>
        <taxon>eudicotyledons</taxon>
        <taxon>Gunneridae</taxon>
        <taxon>Pentapetalae</taxon>
        <taxon>rosids</taxon>
        <taxon>fabids</taxon>
        <taxon>Rosales</taxon>
        <taxon>Rosaceae</taxon>
        <taxon>Rosoideae</taxon>
        <taxon>Rosoideae incertae sedis</taxon>
        <taxon>Rosa</taxon>
    </lineage>
</organism>
<dbReference type="Gramene" id="PRQ42773">
    <property type="protein sequence ID" value="PRQ42773"/>
    <property type="gene ID" value="RchiOBHm_Chr3g0461311"/>
</dbReference>
<dbReference type="PANTHER" id="PTHR12930:SF0">
    <property type="entry name" value="RING FINGER PROTEIN 113B"/>
    <property type="match status" value="1"/>
</dbReference>
<feature type="region of interest" description="Disordered" evidence="1">
    <location>
        <begin position="25"/>
        <end position="48"/>
    </location>
</feature>
<dbReference type="InterPro" id="IPR039971">
    <property type="entry name" value="CWC24-like"/>
</dbReference>
<protein>
    <submittedName>
        <fullName evidence="2">Putative transcription factor C3H family</fullName>
    </submittedName>
</protein>
<evidence type="ECO:0000313" key="3">
    <source>
        <dbReference type="Proteomes" id="UP000238479"/>
    </source>
</evidence>
<name>A0A2P6R8L1_ROSCH</name>
<gene>
    <name evidence="2" type="ORF">RchiOBHm_Chr3g0461311</name>
</gene>
<dbReference type="AlphaFoldDB" id="A0A2P6R8L1"/>
<dbReference type="GO" id="GO:0034247">
    <property type="term" value="P:snoRNA splicing"/>
    <property type="evidence" value="ECO:0007669"/>
    <property type="project" value="TreeGrafter"/>
</dbReference>
<dbReference type="PANTHER" id="PTHR12930">
    <property type="entry name" value="ZINC FINGER PROTEIN 183"/>
    <property type="match status" value="1"/>
</dbReference>
<accession>A0A2P6R8L1</accession>
<keyword evidence="3" id="KW-1185">Reference proteome</keyword>
<evidence type="ECO:0000313" key="2">
    <source>
        <dbReference type="EMBL" id="PRQ42773.1"/>
    </source>
</evidence>
<dbReference type="Proteomes" id="UP000238479">
    <property type="component" value="Chromosome 3"/>
</dbReference>